<evidence type="ECO:0000256" key="1">
    <source>
        <dbReference type="ARBA" id="ARBA00023015"/>
    </source>
</evidence>
<name>W5WAX7_9PSEU</name>
<dbReference type="eggNOG" id="COG1309">
    <property type="taxonomic scope" value="Bacteria"/>
</dbReference>
<dbReference type="STRING" id="1449976.KALB_4294"/>
<dbReference type="OrthoDB" id="3296001at2"/>
<dbReference type="PATRIC" id="fig|1449976.3.peg.4323"/>
<evidence type="ECO:0000313" key="7">
    <source>
        <dbReference type="Proteomes" id="UP000019225"/>
    </source>
</evidence>
<dbReference type="KEGG" id="kal:KALB_4294"/>
<dbReference type="Pfam" id="PF17754">
    <property type="entry name" value="TetR_C_14"/>
    <property type="match status" value="1"/>
</dbReference>
<keyword evidence="2 4" id="KW-0238">DNA-binding</keyword>
<dbReference type="EMBL" id="CP007155">
    <property type="protein sequence ID" value="AHH97656.1"/>
    <property type="molecule type" value="Genomic_DNA"/>
</dbReference>
<proteinExistence type="predicted"/>
<dbReference type="InterPro" id="IPR050109">
    <property type="entry name" value="HTH-type_TetR-like_transc_reg"/>
</dbReference>
<dbReference type="PROSITE" id="PS50977">
    <property type="entry name" value="HTH_TETR_2"/>
    <property type="match status" value="1"/>
</dbReference>
<keyword evidence="3" id="KW-0804">Transcription</keyword>
<dbReference type="AlphaFoldDB" id="W5WAX7"/>
<evidence type="ECO:0000313" key="6">
    <source>
        <dbReference type="EMBL" id="AHH97656.1"/>
    </source>
</evidence>
<evidence type="ECO:0000259" key="5">
    <source>
        <dbReference type="PROSITE" id="PS50977"/>
    </source>
</evidence>
<dbReference type="InterPro" id="IPR001647">
    <property type="entry name" value="HTH_TetR"/>
</dbReference>
<dbReference type="GO" id="GO:0000976">
    <property type="term" value="F:transcription cis-regulatory region binding"/>
    <property type="evidence" value="ECO:0007669"/>
    <property type="project" value="TreeGrafter"/>
</dbReference>
<dbReference type="RefSeq" id="WP_025357720.1">
    <property type="nucleotide sequence ID" value="NZ_CP007155.1"/>
</dbReference>
<keyword evidence="7" id="KW-1185">Reference proteome</keyword>
<dbReference type="PANTHER" id="PTHR30055:SF238">
    <property type="entry name" value="MYCOFACTOCIN BIOSYNTHESIS TRANSCRIPTIONAL REGULATOR MFTR-RELATED"/>
    <property type="match status" value="1"/>
</dbReference>
<dbReference type="Gene3D" id="1.10.10.60">
    <property type="entry name" value="Homeodomain-like"/>
    <property type="match status" value="1"/>
</dbReference>
<evidence type="ECO:0000256" key="4">
    <source>
        <dbReference type="PROSITE-ProRule" id="PRU00335"/>
    </source>
</evidence>
<evidence type="ECO:0000256" key="2">
    <source>
        <dbReference type="ARBA" id="ARBA00023125"/>
    </source>
</evidence>
<accession>W5WAX7</accession>
<dbReference type="InterPro" id="IPR009057">
    <property type="entry name" value="Homeodomain-like_sf"/>
</dbReference>
<sequence>MEESGPGLRERKKAATREALSWAAVRLTVQRGLDNVLVEDIANEVGVSSRTFNNYFASKADAITWRHLNRMRQILATLRERPADEPVWQSATEAVLAHSGEEDVSPDPQWTAGVKVMMSDPGLQGAVLRAVAVASREFAEVIAERTGTDVRRDLYPALVAAAIGAASQVAQDRWVHADPPVPLVPLLREAMAQFGAGLQQPPG</sequence>
<dbReference type="Gene3D" id="1.10.357.10">
    <property type="entry name" value="Tetracycline Repressor, domain 2"/>
    <property type="match status" value="1"/>
</dbReference>
<organism evidence="6 7">
    <name type="scientific">Kutzneria albida DSM 43870</name>
    <dbReference type="NCBI Taxonomy" id="1449976"/>
    <lineage>
        <taxon>Bacteria</taxon>
        <taxon>Bacillati</taxon>
        <taxon>Actinomycetota</taxon>
        <taxon>Actinomycetes</taxon>
        <taxon>Pseudonocardiales</taxon>
        <taxon>Pseudonocardiaceae</taxon>
        <taxon>Kutzneria</taxon>
    </lineage>
</organism>
<dbReference type="Pfam" id="PF00440">
    <property type="entry name" value="TetR_N"/>
    <property type="match status" value="1"/>
</dbReference>
<feature type="DNA-binding region" description="H-T-H motif" evidence="4">
    <location>
        <begin position="37"/>
        <end position="56"/>
    </location>
</feature>
<dbReference type="Proteomes" id="UP000019225">
    <property type="component" value="Chromosome"/>
</dbReference>
<evidence type="ECO:0000256" key="3">
    <source>
        <dbReference type="ARBA" id="ARBA00023163"/>
    </source>
</evidence>
<reference evidence="6 7" key="1">
    <citation type="journal article" date="2014" name="BMC Genomics">
        <title>Complete genome sequence of producer of the glycopeptide antibiotic Aculeximycin Kutzneria albida DSM 43870T, a representative of minor genus of Pseudonocardiaceae.</title>
        <authorList>
            <person name="Rebets Y."/>
            <person name="Tokovenko B."/>
            <person name="Lushchyk I."/>
            <person name="Ruckert C."/>
            <person name="Zaburannyi N."/>
            <person name="Bechthold A."/>
            <person name="Kalinowski J."/>
            <person name="Luzhetskyy A."/>
        </authorList>
    </citation>
    <scope>NUCLEOTIDE SEQUENCE [LARGE SCALE GENOMIC DNA]</scope>
    <source>
        <strain evidence="6">DSM 43870</strain>
    </source>
</reference>
<gene>
    <name evidence="6" type="ORF">KALB_4294</name>
</gene>
<keyword evidence="1" id="KW-0805">Transcription regulation</keyword>
<dbReference type="PANTHER" id="PTHR30055">
    <property type="entry name" value="HTH-TYPE TRANSCRIPTIONAL REGULATOR RUTR"/>
    <property type="match status" value="1"/>
</dbReference>
<feature type="domain" description="HTH tetR-type" evidence="5">
    <location>
        <begin position="14"/>
        <end position="74"/>
    </location>
</feature>
<dbReference type="GO" id="GO:0003700">
    <property type="term" value="F:DNA-binding transcription factor activity"/>
    <property type="evidence" value="ECO:0007669"/>
    <property type="project" value="TreeGrafter"/>
</dbReference>
<protein>
    <recommendedName>
        <fullName evidence="5">HTH tetR-type domain-containing protein</fullName>
    </recommendedName>
</protein>
<dbReference type="InterPro" id="IPR041347">
    <property type="entry name" value="MftR_C"/>
</dbReference>
<dbReference type="HOGENOM" id="CLU_069356_2_3_11"/>
<dbReference type="SUPFAM" id="SSF46689">
    <property type="entry name" value="Homeodomain-like"/>
    <property type="match status" value="1"/>
</dbReference>